<dbReference type="RefSeq" id="WP_171197911.1">
    <property type="nucleotide sequence ID" value="NZ_JABEND010000001.1"/>
</dbReference>
<proteinExistence type="predicted"/>
<dbReference type="Proteomes" id="UP000562984">
    <property type="component" value="Unassembled WGS sequence"/>
</dbReference>
<dbReference type="PANTHER" id="PTHR36441">
    <property type="entry name" value="HYPOTHETICAL CYTOSOLIC PROTEIN"/>
    <property type="match status" value="1"/>
</dbReference>
<organism evidence="1 2">
    <name type="scientific">Nakamurella aerolata</name>
    <dbReference type="NCBI Taxonomy" id="1656892"/>
    <lineage>
        <taxon>Bacteria</taxon>
        <taxon>Bacillati</taxon>
        <taxon>Actinomycetota</taxon>
        <taxon>Actinomycetes</taxon>
        <taxon>Nakamurellales</taxon>
        <taxon>Nakamurellaceae</taxon>
        <taxon>Nakamurella</taxon>
    </lineage>
</organism>
<name>A0A849A536_9ACTN</name>
<dbReference type="InterPro" id="IPR007546">
    <property type="entry name" value="DUF503"/>
</dbReference>
<dbReference type="InterPro" id="IPR036746">
    <property type="entry name" value="TT1725-like_sf"/>
</dbReference>
<dbReference type="EMBL" id="JABEND010000001">
    <property type="protein sequence ID" value="NNG34238.1"/>
    <property type="molecule type" value="Genomic_DNA"/>
</dbReference>
<protein>
    <submittedName>
        <fullName evidence="1">DUF503 domain-containing protein</fullName>
    </submittedName>
</protein>
<gene>
    <name evidence="1" type="ORF">HKD39_00585</name>
</gene>
<dbReference type="PANTHER" id="PTHR36441:SF1">
    <property type="entry name" value="DUF503 DOMAIN-CONTAINING PROTEIN"/>
    <property type="match status" value="1"/>
</dbReference>
<comment type="caution">
    <text evidence="1">The sequence shown here is derived from an EMBL/GenBank/DDBJ whole genome shotgun (WGS) entry which is preliminary data.</text>
</comment>
<sequence>MATYTGVLEFDVIVGAGAPVDSLKHKRAMLRPVLARLRRLQVAAAETDHQDLHRRALIAVATVASDPGQVQAVLDTCERQVAGEVELELLSARRRTLGPEDD</sequence>
<keyword evidence="2" id="KW-1185">Reference proteome</keyword>
<dbReference type="Pfam" id="PF04456">
    <property type="entry name" value="DUF503"/>
    <property type="match status" value="1"/>
</dbReference>
<dbReference type="SUPFAM" id="SSF103007">
    <property type="entry name" value="Hypothetical protein TT1725"/>
    <property type="match status" value="1"/>
</dbReference>
<reference evidence="1 2" key="1">
    <citation type="submission" date="2020-05" db="EMBL/GenBank/DDBJ databases">
        <title>Nakamurella sp. DB0629 isolated from air conditioner.</title>
        <authorList>
            <person name="Kim D.H."/>
            <person name="Kim D.-U."/>
        </authorList>
    </citation>
    <scope>NUCLEOTIDE SEQUENCE [LARGE SCALE GENOMIC DNA]</scope>
    <source>
        <strain evidence="1 2">DB0629</strain>
    </source>
</reference>
<dbReference type="AlphaFoldDB" id="A0A849A536"/>
<evidence type="ECO:0000313" key="1">
    <source>
        <dbReference type="EMBL" id="NNG34238.1"/>
    </source>
</evidence>
<evidence type="ECO:0000313" key="2">
    <source>
        <dbReference type="Proteomes" id="UP000562984"/>
    </source>
</evidence>
<dbReference type="Gene3D" id="3.30.70.1120">
    <property type="entry name" value="TT1725-like"/>
    <property type="match status" value="1"/>
</dbReference>
<accession>A0A849A536</accession>